<organism evidence="2 3">
    <name type="scientific">Cellulomonas composti</name>
    <dbReference type="NCBI Taxonomy" id="266130"/>
    <lineage>
        <taxon>Bacteria</taxon>
        <taxon>Bacillati</taxon>
        <taxon>Actinomycetota</taxon>
        <taxon>Actinomycetes</taxon>
        <taxon>Micrococcales</taxon>
        <taxon>Cellulomonadaceae</taxon>
        <taxon>Cellulomonas</taxon>
    </lineage>
</organism>
<feature type="compositionally biased region" description="Low complexity" evidence="1">
    <location>
        <begin position="270"/>
        <end position="285"/>
    </location>
</feature>
<feature type="compositionally biased region" description="Low complexity" evidence="1">
    <location>
        <begin position="250"/>
        <end position="262"/>
    </location>
</feature>
<name>A0A511JE08_9CELL</name>
<protein>
    <recommendedName>
        <fullName evidence="4">Lipoprotein</fullName>
    </recommendedName>
</protein>
<feature type="region of interest" description="Disordered" evidence="1">
    <location>
        <begin position="222"/>
        <end position="305"/>
    </location>
</feature>
<accession>A0A511JE08</accession>
<evidence type="ECO:0000313" key="3">
    <source>
        <dbReference type="Proteomes" id="UP000321720"/>
    </source>
</evidence>
<sequence length="652" mass="65845">MGRARRGAVLGTGALVVLLVLAAVLLGRPDEAGPAPGASSSAPPSPASLAPVPSPSVWQASTRTPDERATVLTAATPADAALEASRALFASAPVVVLAPSSDAAAQLTAASVAVAVGGPLLLVDGATTTTGPGAAAGSDDAASPDAAAAGAVDAELERLGAQVLVVVGDAAAPRGRTVVAVPARATPAELRAATGVRFGPAQAVAPDEAFVAVRALTAPGTAVLTAPGDPEPAPSAEASSPPASSPPSSPVSSPAVSSSAAPSPTPGAPSPSATSRTLRPTAPASPATPPFTIRRPEPARGVVGMTGVGADSVPALATLRAAGVPVLDVPGGDPRATSADVALVAAAAETSDGGDVPRVPHVVAIGADFGAAPRLADRVAAAATGVTIPGGGQLVFPAAPRKHYVALYGTPGTPALGMLGEQDVPATIERIQRIGRQYRPVLPGSSVVPMVEIIATIASANPEDDGDYSRERSVAELRPLVDAAQTAGVAVVLDLQPGRTDFLTQAKRYEELLELPHVGLAVDPEWRLAPDQVHLAQIGSVDVDEINAVQDWLAALVRREHLPQKMFVVHQFALKMVRDRDRLATTHDELAVVIHVDGQGSQPAKQGTWAALRAGAPPVHWGWKNFVDEDHPMLTPAQTVAVRPTPDLVTYQ</sequence>
<proteinExistence type="predicted"/>
<dbReference type="Proteomes" id="UP000321720">
    <property type="component" value="Unassembled WGS sequence"/>
</dbReference>
<dbReference type="OrthoDB" id="9812120at2"/>
<evidence type="ECO:0000313" key="2">
    <source>
        <dbReference type="EMBL" id="GEL96215.1"/>
    </source>
</evidence>
<keyword evidence="3" id="KW-1185">Reference proteome</keyword>
<feature type="compositionally biased region" description="Low complexity" evidence="1">
    <location>
        <begin position="32"/>
        <end position="57"/>
    </location>
</feature>
<dbReference type="RefSeq" id="WP_146843852.1">
    <property type="nucleotide sequence ID" value="NZ_BJWG01000015.1"/>
</dbReference>
<gene>
    <name evidence="2" type="ORF">CCO02nite_28730</name>
</gene>
<evidence type="ECO:0008006" key="4">
    <source>
        <dbReference type="Google" id="ProtNLM"/>
    </source>
</evidence>
<dbReference type="AlphaFoldDB" id="A0A511JE08"/>
<comment type="caution">
    <text evidence="2">The sequence shown here is derived from an EMBL/GenBank/DDBJ whole genome shotgun (WGS) entry which is preliminary data.</text>
</comment>
<dbReference type="EMBL" id="BJWG01000015">
    <property type="protein sequence ID" value="GEL96215.1"/>
    <property type="molecule type" value="Genomic_DNA"/>
</dbReference>
<evidence type="ECO:0000256" key="1">
    <source>
        <dbReference type="SAM" id="MobiDB-lite"/>
    </source>
</evidence>
<reference evidence="2 3" key="1">
    <citation type="submission" date="2019-07" db="EMBL/GenBank/DDBJ databases">
        <title>Whole genome shotgun sequence of Cellulomonas composti NBRC 100758.</title>
        <authorList>
            <person name="Hosoyama A."/>
            <person name="Uohara A."/>
            <person name="Ohji S."/>
            <person name="Ichikawa N."/>
        </authorList>
    </citation>
    <scope>NUCLEOTIDE SEQUENCE [LARGE SCALE GENOMIC DNA]</scope>
    <source>
        <strain evidence="2 3">NBRC 100758</strain>
    </source>
</reference>
<feature type="region of interest" description="Disordered" evidence="1">
    <location>
        <begin position="32"/>
        <end position="65"/>
    </location>
</feature>